<gene>
    <name evidence="3" type="primary">nrf-6_47</name>
    <name evidence="3" type="ORF">AVEN_263055_1</name>
</gene>
<keyword evidence="1" id="KW-0812">Transmembrane</keyword>
<dbReference type="InterPro" id="IPR052728">
    <property type="entry name" value="O2_lipid_transport_reg"/>
</dbReference>
<protein>
    <submittedName>
        <fullName evidence="3">Nose resistant to fluoxetine protein 6</fullName>
    </submittedName>
</protein>
<dbReference type="PANTHER" id="PTHR11161:SF69">
    <property type="entry name" value="NOSE RESISTANT TO FLUOXETINE PROTEIN 6-LIKE PROTEIN"/>
    <property type="match status" value="1"/>
</dbReference>
<feature type="transmembrane region" description="Helical" evidence="1">
    <location>
        <begin position="138"/>
        <end position="155"/>
    </location>
</feature>
<comment type="caution">
    <text evidence="3">The sequence shown here is derived from an EMBL/GenBank/DDBJ whole genome shotgun (WGS) entry which is preliminary data.</text>
</comment>
<feature type="transmembrane region" description="Helical" evidence="1">
    <location>
        <begin position="80"/>
        <end position="103"/>
    </location>
</feature>
<dbReference type="Proteomes" id="UP000499080">
    <property type="component" value="Unassembled WGS sequence"/>
</dbReference>
<feature type="transmembrane region" description="Helical" evidence="1">
    <location>
        <begin position="209"/>
        <end position="229"/>
    </location>
</feature>
<feature type="transmembrane region" description="Helical" evidence="1">
    <location>
        <begin position="241"/>
        <end position="259"/>
    </location>
</feature>
<evidence type="ECO:0000256" key="1">
    <source>
        <dbReference type="SAM" id="Phobius"/>
    </source>
</evidence>
<dbReference type="Pfam" id="PF01757">
    <property type="entry name" value="Acyl_transf_3"/>
    <property type="match status" value="1"/>
</dbReference>
<dbReference type="PANTHER" id="PTHR11161">
    <property type="entry name" value="O-ACYLTRANSFERASE"/>
    <property type="match status" value="1"/>
</dbReference>
<dbReference type="OrthoDB" id="6434261at2759"/>
<organism evidence="3 4">
    <name type="scientific">Araneus ventricosus</name>
    <name type="common">Orbweaver spider</name>
    <name type="synonym">Epeira ventricosa</name>
    <dbReference type="NCBI Taxonomy" id="182803"/>
    <lineage>
        <taxon>Eukaryota</taxon>
        <taxon>Metazoa</taxon>
        <taxon>Ecdysozoa</taxon>
        <taxon>Arthropoda</taxon>
        <taxon>Chelicerata</taxon>
        <taxon>Arachnida</taxon>
        <taxon>Araneae</taxon>
        <taxon>Araneomorphae</taxon>
        <taxon>Entelegynae</taxon>
        <taxon>Araneoidea</taxon>
        <taxon>Araneidae</taxon>
        <taxon>Araneus</taxon>
    </lineage>
</organism>
<evidence type="ECO:0000259" key="2">
    <source>
        <dbReference type="Pfam" id="PF01757"/>
    </source>
</evidence>
<proteinExistence type="predicted"/>
<evidence type="ECO:0000313" key="3">
    <source>
        <dbReference type="EMBL" id="GBN02284.1"/>
    </source>
</evidence>
<dbReference type="EMBL" id="BGPR01004691">
    <property type="protein sequence ID" value="GBN02284.1"/>
    <property type="molecule type" value="Genomic_DNA"/>
</dbReference>
<keyword evidence="1" id="KW-0472">Membrane</keyword>
<reference evidence="3 4" key="1">
    <citation type="journal article" date="2019" name="Sci. Rep.">
        <title>Orb-weaving spider Araneus ventricosus genome elucidates the spidroin gene catalogue.</title>
        <authorList>
            <person name="Kono N."/>
            <person name="Nakamura H."/>
            <person name="Ohtoshi R."/>
            <person name="Moran D.A.P."/>
            <person name="Shinohara A."/>
            <person name="Yoshida Y."/>
            <person name="Fujiwara M."/>
            <person name="Mori M."/>
            <person name="Tomita M."/>
            <person name="Arakawa K."/>
        </authorList>
    </citation>
    <scope>NUCLEOTIDE SEQUENCE [LARGE SCALE GENOMIC DNA]</scope>
</reference>
<accession>A0A4Y2KHZ7</accession>
<evidence type="ECO:0000313" key="4">
    <source>
        <dbReference type="Proteomes" id="UP000499080"/>
    </source>
</evidence>
<dbReference type="InterPro" id="IPR002656">
    <property type="entry name" value="Acyl_transf_3_dom"/>
</dbReference>
<name>A0A4Y2KHZ7_ARAVE</name>
<keyword evidence="4" id="KW-1185">Reference proteome</keyword>
<sequence>MIVLGFNTTLFAYTGSGILWPTYVTNPVCQKDWWWHLLYINNFEESAQECLGWCWSLAADMQFYIISPLFMVPLIRWPRLGYALILACIIGSCTVSFLLTYQYNLIDGFSRLEFHLHDPQTYINKFCEYFDVVYSKPYARINPYLVAILLAYYLHKKSFNTGTRRNNAVSLWCGWIATAICMWHCFFSLYKEEEILVVTAVYNGTKHLLFSFSLAWVIYLCLTGQSEFLNKCLSWKYFLPLSRLSYCAFLIHPIIMIRLHLEAQDMMDLSYTSMVCASFSSLYHIVLFYNL</sequence>
<dbReference type="AlphaFoldDB" id="A0A4Y2KHZ7"/>
<keyword evidence="1" id="KW-1133">Transmembrane helix</keyword>
<feature type="domain" description="Acyltransferase 3" evidence="2">
    <location>
        <begin position="19"/>
        <end position="256"/>
    </location>
</feature>
<dbReference type="GO" id="GO:0016747">
    <property type="term" value="F:acyltransferase activity, transferring groups other than amino-acyl groups"/>
    <property type="evidence" value="ECO:0007669"/>
    <property type="project" value="InterPro"/>
</dbReference>
<feature type="transmembrane region" description="Helical" evidence="1">
    <location>
        <begin position="167"/>
        <end position="189"/>
    </location>
</feature>
<feature type="transmembrane region" description="Helical" evidence="1">
    <location>
        <begin position="271"/>
        <end position="289"/>
    </location>
</feature>